<name>A0AAV5QH65_9ASCO</name>
<evidence type="ECO:0000259" key="1">
    <source>
        <dbReference type="Pfam" id="PF09793"/>
    </source>
</evidence>
<sequence length="214" mass="23658">MNSVSLETLLGVRIKATTILDTVIQGKVYSVDVDTNTITLIQDKSSENNLSNNTYRVLRASFLKSAEVMTTKNNNKPKGKSLSKPTFKTADPKISHVNLDDIKAKQSQIAKQSEKDRLQSARDKFIDNNLKLISGIHGKEIYRKITKLFPLEEVQVRSDAIAVFGAVTINKPWGIDNVEIIKKAGDLEKDSRADSSIEFVKSIVVDVNAKIIGG</sequence>
<keyword evidence="3" id="KW-1185">Reference proteome</keyword>
<comment type="caution">
    <text evidence="2">The sequence shown here is derived from an EMBL/GenBank/DDBJ whole genome shotgun (WGS) entry which is preliminary data.</text>
</comment>
<reference evidence="2 3" key="1">
    <citation type="journal article" date="2023" name="Elife">
        <title>Identification of key yeast species and microbe-microbe interactions impacting larval growth of Drosophila in the wild.</title>
        <authorList>
            <person name="Mure A."/>
            <person name="Sugiura Y."/>
            <person name="Maeda R."/>
            <person name="Honda K."/>
            <person name="Sakurai N."/>
            <person name="Takahashi Y."/>
            <person name="Watada M."/>
            <person name="Katoh T."/>
            <person name="Gotoh A."/>
            <person name="Gotoh Y."/>
            <person name="Taniguchi I."/>
            <person name="Nakamura K."/>
            <person name="Hayashi T."/>
            <person name="Katayama T."/>
            <person name="Uemura T."/>
            <person name="Hattori Y."/>
        </authorList>
    </citation>
    <scope>NUCLEOTIDE SEQUENCE [LARGE SCALE GENOMIC DNA]</scope>
    <source>
        <strain evidence="2 3">SC-9</strain>
    </source>
</reference>
<evidence type="ECO:0000313" key="3">
    <source>
        <dbReference type="Proteomes" id="UP001360560"/>
    </source>
</evidence>
<dbReference type="RefSeq" id="XP_064850689.1">
    <property type="nucleotide sequence ID" value="XM_064994617.1"/>
</dbReference>
<feature type="domain" description="LSM12 anticodon-binding" evidence="1">
    <location>
        <begin position="136"/>
        <end position="194"/>
    </location>
</feature>
<dbReference type="EMBL" id="BTFZ01000002">
    <property type="protein sequence ID" value="GMM33689.1"/>
    <property type="molecule type" value="Genomic_DNA"/>
</dbReference>
<dbReference type="Pfam" id="PF09793">
    <property type="entry name" value="AD"/>
    <property type="match status" value="1"/>
</dbReference>
<proteinExistence type="predicted"/>
<evidence type="ECO:0000313" key="2">
    <source>
        <dbReference type="EMBL" id="GMM33689.1"/>
    </source>
</evidence>
<dbReference type="InterPro" id="IPR019181">
    <property type="entry name" value="LSM12_ABD"/>
</dbReference>
<dbReference type="AlphaFoldDB" id="A0AAV5QH65"/>
<dbReference type="GeneID" id="90071668"/>
<accession>A0AAV5QH65</accession>
<dbReference type="PANTHER" id="PTHR13542">
    <property type="entry name" value="LSM12 HOMOLOG"/>
    <property type="match status" value="1"/>
</dbReference>
<dbReference type="Proteomes" id="UP001360560">
    <property type="component" value="Unassembled WGS sequence"/>
</dbReference>
<organism evidence="2 3">
    <name type="scientific">Saccharomycopsis crataegensis</name>
    <dbReference type="NCBI Taxonomy" id="43959"/>
    <lineage>
        <taxon>Eukaryota</taxon>
        <taxon>Fungi</taxon>
        <taxon>Dikarya</taxon>
        <taxon>Ascomycota</taxon>
        <taxon>Saccharomycotina</taxon>
        <taxon>Saccharomycetes</taxon>
        <taxon>Saccharomycopsidaceae</taxon>
        <taxon>Saccharomycopsis</taxon>
    </lineage>
</organism>
<protein>
    <submittedName>
        <fullName evidence="2">Lsm12 protein</fullName>
    </submittedName>
</protein>
<gene>
    <name evidence="2" type="ORF">DASC09_010140</name>
</gene>
<dbReference type="InterPro" id="IPR039683">
    <property type="entry name" value="Lsm12-like"/>
</dbReference>